<name>M1XRS7_NATM8</name>
<dbReference type="InterPro" id="IPR025659">
    <property type="entry name" value="Tubby-like_C"/>
</dbReference>
<dbReference type="EMBL" id="HF582854">
    <property type="protein sequence ID" value="CCQ36979.1"/>
    <property type="molecule type" value="Genomic_DNA"/>
</dbReference>
<evidence type="ECO:0000313" key="2">
    <source>
        <dbReference type="Proteomes" id="UP000011867"/>
    </source>
</evidence>
<accession>M1XRS7</accession>
<dbReference type="KEGG" id="nmo:Nmlp_2827"/>
<dbReference type="Proteomes" id="UP000011867">
    <property type="component" value="Chromosome"/>
</dbReference>
<keyword evidence="2" id="KW-1185">Reference proteome</keyword>
<dbReference type="eggNOG" id="arCOG04693">
    <property type="taxonomic scope" value="Archaea"/>
</dbReference>
<evidence type="ECO:0000313" key="1">
    <source>
        <dbReference type="EMBL" id="CCQ36979.1"/>
    </source>
</evidence>
<protein>
    <submittedName>
        <fullName evidence="1">Uncharacterized protein</fullName>
    </submittedName>
</protein>
<proteinExistence type="predicted"/>
<dbReference type="AlphaFoldDB" id="M1XRS7"/>
<dbReference type="STRING" id="268739.Nmlp_2827"/>
<reference evidence="1 2" key="1">
    <citation type="journal article" date="2013" name="Genome Announc.">
        <title>Genome of the haloarchaeon Natronomonas moolapensis, a neutrophilic member of a previously haloalkaliphilic genus.</title>
        <authorList>
            <person name="Dyall-Smith M.L."/>
            <person name="Pfeiffer F."/>
            <person name="Oberwinkler T."/>
            <person name="Klee K."/>
            <person name="Rampp M."/>
            <person name="Palm P."/>
            <person name="Gross K."/>
            <person name="Schuster S.C."/>
            <person name="Oesterhelt D."/>
        </authorList>
    </citation>
    <scope>NUCLEOTIDE SEQUENCE [LARGE SCALE GENOMIC DNA]</scope>
    <source>
        <strain evidence="2">DSM 18674 / JCM 14361 / 8.8.11</strain>
    </source>
</reference>
<organism evidence="1 2">
    <name type="scientific">Natronomonas moolapensis (strain DSM 18674 / CECT 7526 / JCM 14361 / 8.8.11)</name>
    <dbReference type="NCBI Taxonomy" id="268739"/>
    <lineage>
        <taxon>Archaea</taxon>
        <taxon>Methanobacteriati</taxon>
        <taxon>Methanobacteriota</taxon>
        <taxon>Stenosarchaea group</taxon>
        <taxon>Halobacteria</taxon>
        <taxon>Halobacteriales</taxon>
        <taxon>Natronomonadaceae</taxon>
        <taxon>Natronomonas</taxon>
    </lineage>
</organism>
<sequence length="206" mass="22311">MGQIPCVSEPSTTDSAVETYDISTVDLNDDRYVVKQSAIRNKYVVRDSVGETVLRGKQKLFKMKEEFPFVAGDGEDAFTVKAGGIVDIAGTYAITDAGTGEEVVALDEDLSLLVENWTIRDPETGAPLARIRSKNRLLSALRHLVSVANLVPNKYEIFDADGDHVGDIEGQFSLRDTYTVSIDDAGNVPKEAVIAAACVLDALENN</sequence>
<gene>
    <name evidence="1" type="ordered locus">Nmlp_2827</name>
</gene>
<dbReference type="HOGENOM" id="CLU_102054_0_0_2"/>
<dbReference type="Pfam" id="PF04525">
    <property type="entry name" value="LOR"/>
    <property type="match status" value="1"/>
</dbReference>
<dbReference type="SUPFAM" id="SSF54518">
    <property type="entry name" value="Tubby C-terminal domain-like"/>
    <property type="match status" value="1"/>
</dbReference>
<dbReference type="InterPro" id="IPR007612">
    <property type="entry name" value="LOR"/>
</dbReference>